<sequence length="72" mass="7824">MESAFPTPAPPRIDGEPDQWEPGWGRLRPRPGVAAPRAIDRRGGPAPVPHLLSIRPPQAMAGTGLQQKQQQQ</sequence>
<evidence type="ECO:0000313" key="2">
    <source>
        <dbReference type="EMBL" id="GCC18262.1"/>
    </source>
</evidence>
<comment type="caution">
    <text evidence="2">The sequence shown here is derived from an EMBL/GenBank/DDBJ whole genome shotgun (WGS) entry which is preliminary data.</text>
</comment>
<reference evidence="2 3" key="1">
    <citation type="journal article" date="2018" name="Nat. Ecol. Evol.">
        <title>Shark genomes provide insights into elasmobranch evolution and the origin of vertebrates.</title>
        <authorList>
            <person name="Hara Y"/>
            <person name="Yamaguchi K"/>
            <person name="Onimaru K"/>
            <person name="Kadota M"/>
            <person name="Koyanagi M"/>
            <person name="Keeley SD"/>
            <person name="Tatsumi K"/>
            <person name="Tanaka K"/>
            <person name="Motone F"/>
            <person name="Kageyama Y"/>
            <person name="Nozu R"/>
            <person name="Adachi N"/>
            <person name="Nishimura O"/>
            <person name="Nakagawa R"/>
            <person name="Tanegashima C"/>
            <person name="Kiyatake I"/>
            <person name="Matsumoto R"/>
            <person name="Murakumo K"/>
            <person name="Nishida K"/>
            <person name="Terakita A"/>
            <person name="Kuratani S"/>
            <person name="Sato K"/>
            <person name="Hyodo S Kuraku.S."/>
        </authorList>
    </citation>
    <scope>NUCLEOTIDE SEQUENCE [LARGE SCALE GENOMIC DNA]</scope>
</reference>
<dbReference type="Proteomes" id="UP000287033">
    <property type="component" value="Unassembled WGS sequence"/>
</dbReference>
<dbReference type="AlphaFoldDB" id="A0A401RJC6"/>
<keyword evidence="3" id="KW-1185">Reference proteome</keyword>
<accession>A0A401RJC6</accession>
<proteinExistence type="predicted"/>
<gene>
    <name evidence="2" type="ORF">chiPu_0022356</name>
</gene>
<evidence type="ECO:0000256" key="1">
    <source>
        <dbReference type="SAM" id="MobiDB-lite"/>
    </source>
</evidence>
<feature type="non-terminal residue" evidence="2">
    <location>
        <position position="72"/>
    </location>
</feature>
<feature type="region of interest" description="Disordered" evidence="1">
    <location>
        <begin position="1"/>
        <end position="72"/>
    </location>
</feature>
<dbReference type="EMBL" id="BEZZ01007227">
    <property type="protein sequence ID" value="GCC18262.1"/>
    <property type="molecule type" value="Genomic_DNA"/>
</dbReference>
<protein>
    <submittedName>
        <fullName evidence="2">Uncharacterized protein</fullName>
    </submittedName>
</protein>
<name>A0A401RJC6_CHIPU</name>
<evidence type="ECO:0000313" key="3">
    <source>
        <dbReference type="Proteomes" id="UP000287033"/>
    </source>
</evidence>
<organism evidence="2 3">
    <name type="scientific">Chiloscyllium punctatum</name>
    <name type="common">Brownbanded bambooshark</name>
    <name type="synonym">Hemiscyllium punctatum</name>
    <dbReference type="NCBI Taxonomy" id="137246"/>
    <lineage>
        <taxon>Eukaryota</taxon>
        <taxon>Metazoa</taxon>
        <taxon>Chordata</taxon>
        <taxon>Craniata</taxon>
        <taxon>Vertebrata</taxon>
        <taxon>Chondrichthyes</taxon>
        <taxon>Elasmobranchii</taxon>
        <taxon>Galeomorphii</taxon>
        <taxon>Galeoidea</taxon>
        <taxon>Orectolobiformes</taxon>
        <taxon>Hemiscylliidae</taxon>
        <taxon>Chiloscyllium</taxon>
    </lineage>
</organism>